<dbReference type="EMBL" id="JACASE010000014">
    <property type="protein sequence ID" value="KAF6410745.1"/>
    <property type="molecule type" value="Genomic_DNA"/>
</dbReference>
<feature type="region of interest" description="Disordered" evidence="1">
    <location>
        <begin position="112"/>
        <end position="158"/>
    </location>
</feature>
<gene>
    <name evidence="2" type="ORF">HJG63_009186</name>
</gene>
<accession>A0A7J8CIP8</accession>
<organism evidence="2 3">
    <name type="scientific">Rousettus aegyptiacus</name>
    <name type="common">Egyptian fruit bat</name>
    <name type="synonym">Pteropus aegyptiacus</name>
    <dbReference type="NCBI Taxonomy" id="9407"/>
    <lineage>
        <taxon>Eukaryota</taxon>
        <taxon>Metazoa</taxon>
        <taxon>Chordata</taxon>
        <taxon>Craniata</taxon>
        <taxon>Vertebrata</taxon>
        <taxon>Euteleostomi</taxon>
        <taxon>Mammalia</taxon>
        <taxon>Eutheria</taxon>
        <taxon>Laurasiatheria</taxon>
        <taxon>Chiroptera</taxon>
        <taxon>Yinpterochiroptera</taxon>
        <taxon>Pteropodoidea</taxon>
        <taxon>Pteropodidae</taxon>
        <taxon>Rousettinae</taxon>
        <taxon>Rousettus</taxon>
    </lineage>
</organism>
<keyword evidence="3" id="KW-1185">Reference proteome</keyword>
<protein>
    <submittedName>
        <fullName evidence="2">Uncharacterized protein</fullName>
    </submittedName>
</protein>
<comment type="caution">
    <text evidence="2">The sequence shown here is derived from an EMBL/GenBank/DDBJ whole genome shotgun (WGS) entry which is preliminary data.</text>
</comment>
<name>A0A7J8CIP8_ROUAE</name>
<evidence type="ECO:0000313" key="2">
    <source>
        <dbReference type="EMBL" id="KAF6410745.1"/>
    </source>
</evidence>
<proteinExistence type="predicted"/>
<evidence type="ECO:0000256" key="1">
    <source>
        <dbReference type="SAM" id="MobiDB-lite"/>
    </source>
</evidence>
<reference evidence="2 3" key="1">
    <citation type="journal article" date="2020" name="Nature">
        <title>Six reference-quality genomes reveal evolution of bat adaptations.</title>
        <authorList>
            <person name="Jebb D."/>
            <person name="Huang Z."/>
            <person name="Pippel M."/>
            <person name="Hughes G.M."/>
            <person name="Lavrichenko K."/>
            <person name="Devanna P."/>
            <person name="Winkler S."/>
            <person name="Jermiin L.S."/>
            <person name="Skirmuntt E.C."/>
            <person name="Katzourakis A."/>
            <person name="Burkitt-Gray L."/>
            <person name="Ray D.A."/>
            <person name="Sullivan K.A.M."/>
            <person name="Roscito J.G."/>
            <person name="Kirilenko B.M."/>
            <person name="Davalos L.M."/>
            <person name="Corthals A.P."/>
            <person name="Power M.L."/>
            <person name="Jones G."/>
            <person name="Ransome R.D."/>
            <person name="Dechmann D.K.N."/>
            <person name="Locatelli A.G."/>
            <person name="Puechmaille S.J."/>
            <person name="Fedrigo O."/>
            <person name="Jarvis E.D."/>
            <person name="Hiller M."/>
            <person name="Vernes S.C."/>
            <person name="Myers E.W."/>
            <person name="Teeling E.C."/>
        </authorList>
    </citation>
    <scope>NUCLEOTIDE SEQUENCE [LARGE SCALE GENOMIC DNA]</scope>
    <source>
        <strain evidence="2">MRouAeg1</strain>
        <tissue evidence="2">Muscle</tissue>
    </source>
</reference>
<dbReference type="Proteomes" id="UP000593571">
    <property type="component" value="Unassembled WGS sequence"/>
</dbReference>
<dbReference type="AlphaFoldDB" id="A0A7J8CIP8"/>
<evidence type="ECO:0000313" key="3">
    <source>
        <dbReference type="Proteomes" id="UP000593571"/>
    </source>
</evidence>
<sequence>MLLAAERYAGKVALHVERFTACGLRPLVNEVQNSQLSWCPAPLHPLCEVRAPLGGSSATAPRAPLSWWTKAYRQTLSSWAGNGALKWAGPGLQQGGCICWVGMGTHPRECLGHAPPPTAGPSLGHLAGPSSQPGQRNVYESFPSSCGPRRPEGQLRPQDGPTAGSFCCGQQPWAHFLALRAARTAAVHSGCLKGADG</sequence>